<dbReference type="InterPro" id="IPR039793">
    <property type="entry name" value="UROS/Hem4"/>
</dbReference>
<dbReference type="KEGG" id="nkr:NKOR_02535"/>
<accession>K0B674</accession>
<dbReference type="PATRIC" id="fig|1229908.8.peg.541"/>
<gene>
    <name evidence="2" type="ORF">NKOR_02535</name>
</gene>
<dbReference type="STRING" id="1229908.NKOR_02535"/>
<keyword evidence="3" id="KW-1185">Reference proteome</keyword>
<dbReference type="Proteomes" id="UP000006101">
    <property type="component" value="Chromosome"/>
</dbReference>
<dbReference type="CDD" id="cd06578">
    <property type="entry name" value="HemD"/>
    <property type="match status" value="1"/>
</dbReference>
<dbReference type="PANTHER" id="PTHR40082">
    <property type="entry name" value="BLR5956 PROTEIN"/>
    <property type="match status" value="1"/>
</dbReference>
<dbReference type="PANTHER" id="PTHR40082:SF1">
    <property type="entry name" value="BLR5956 PROTEIN"/>
    <property type="match status" value="1"/>
</dbReference>
<reference evidence="2 3" key="1">
    <citation type="journal article" date="2012" name="J. Bacteriol.">
        <title>Draft Genome Sequence of an Ammonia-Oxidizing Archaeon, "Candidatus Nitrosopumilus koreensis" AR1, from Marine Sediment.</title>
        <authorList>
            <person name="Park S.J."/>
            <person name="Kim J.G."/>
            <person name="Jung M.Y."/>
            <person name="Kim S.J."/>
            <person name="Cha I.T."/>
            <person name="Kwon K."/>
            <person name="Lee J.H."/>
            <person name="Rhee S.K."/>
        </authorList>
    </citation>
    <scope>NUCLEOTIDE SEQUENCE [LARGE SCALE GENOMIC DNA]</scope>
    <source>
        <strain evidence="2 3">AR1</strain>
    </source>
</reference>
<evidence type="ECO:0000313" key="3">
    <source>
        <dbReference type="Proteomes" id="UP000006101"/>
    </source>
</evidence>
<evidence type="ECO:0000259" key="1">
    <source>
        <dbReference type="Pfam" id="PF02602"/>
    </source>
</evidence>
<sequence>MEIMLDGKTIAITRSRDDSAEFISLAEQNNATPIPLPTIELVSKGEKIVDEFLDSVKTYNPDYSVFMSSKAVKLLFDTAKELGKLETLQLAIANTIVISVGPKTTIALEAQGIKVNHHPSETFSSVGVGELFTQLNAVGKKVIVPRSGASTPFLKELLNKIGIDVFEIHLYDVCAFRDTSQWNEFRELFSQNKIDGVVFTSASSVRGFFEIMTKDYDKNTLLDNLEKLSVVSIGPFTSDELKKFKVKNTVAEVHTVAGAFDAMKNTLTVA</sequence>
<name>K0B674_9ARCH</name>
<dbReference type="GO" id="GO:0004852">
    <property type="term" value="F:uroporphyrinogen-III synthase activity"/>
    <property type="evidence" value="ECO:0007669"/>
    <property type="project" value="InterPro"/>
</dbReference>
<dbReference type="EMBL" id="CP003842">
    <property type="protein sequence ID" value="AFS80405.1"/>
    <property type="molecule type" value="Genomic_DNA"/>
</dbReference>
<dbReference type="GO" id="GO:0006780">
    <property type="term" value="P:uroporphyrinogen III biosynthetic process"/>
    <property type="evidence" value="ECO:0007669"/>
    <property type="project" value="InterPro"/>
</dbReference>
<protein>
    <submittedName>
        <fullName evidence="2">Uroporphyrinogen III synthase HEM4</fullName>
    </submittedName>
</protein>
<evidence type="ECO:0000313" key="2">
    <source>
        <dbReference type="EMBL" id="AFS80405.1"/>
    </source>
</evidence>
<dbReference type="Pfam" id="PF02602">
    <property type="entry name" value="HEM4"/>
    <property type="match status" value="1"/>
</dbReference>
<dbReference type="Gene3D" id="3.40.50.10090">
    <property type="match status" value="2"/>
</dbReference>
<proteinExistence type="predicted"/>
<feature type="domain" description="Tetrapyrrole biosynthesis uroporphyrinogen III synthase" evidence="1">
    <location>
        <begin position="22"/>
        <end position="260"/>
    </location>
</feature>
<dbReference type="InterPro" id="IPR036108">
    <property type="entry name" value="4pyrrol_syn_uPrphyn_synt_sf"/>
</dbReference>
<dbReference type="SUPFAM" id="SSF69618">
    <property type="entry name" value="HemD-like"/>
    <property type="match status" value="1"/>
</dbReference>
<dbReference type="HOGENOM" id="CLU_011276_9_5_2"/>
<dbReference type="InterPro" id="IPR003754">
    <property type="entry name" value="4pyrrol_synth_uPrphyn_synth"/>
</dbReference>
<dbReference type="AlphaFoldDB" id="K0B674"/>
<organism evidence="2 3">
    <name type="scientific">Candidatus Nitrosopumilus koreensis AR1</name>
    <dbReference type="NCBI Taxonomy" id="1229908"/>
    <lineage>
        <taxon>Archaea</taxon>
        <taxon>Nitrososphaerota</taxon>
        <taxon>Nitrososphaeria</taxon>
        <taxon>Nitrosopumilales</taxon>
        <taxon>Nitrosopumilaceae</taxon>
        <taxon>Nitrosopumilus</taxon>
    </lineage>
</organism>